<dbReference type="Gene3D" id="3.40.50.1820">
    <property type="entry name" value="alpha/beta hydrolase"/>
    <property type="match status" value="1"/>
</dbReference>
<dbReference type="EMBL" id="JACHHN010000001">
    <property type="protein sequence ID" value="MBB5189785.1"/>
    <property type="molecule type" value="Genomic_DNA"/>
</dbReference>
<sequence length="280" mass="30148">MAGTREETIRGGAGALYVRAWLPDEPPRALVAFCHGFNAHSGYYPWVGEQCAAAGYAACAVDLRGRGKSGGVRYYVEHFDDYVSDLAALVAHARTLVPAVPLFVLGHSAGGVIACLYALEHGAELAGLICEDFAFEVPAPDFALQVLKGISHLAPRARALRLKNADFSRDPNVLQTMNDDPLIEGEAQPFATVAALVRANERLKQSFPSLVLPLLILHGTADNAARPSGSEYFFERAGAQDKTLQLYEGRLHDPLNDIGKAEVMADVLRWIAARTPSAPV</sequence>
<dbReference type="AlphaFoldDB" id="A0A840R8X2"/>
<dbReference type="InterPro" id="IPR022742">
    <property type="entry name" value="Hydrolase_4"/>
</dbReference>
<dbReference type="Proteomes" id="UP000543030">
    <property type="component" value="Unassembled WGS sequence"/>
</dbReference>
<dbReference type="RefSeq" id="WP_221302956.1">
    <property type="nucleotide sequence ID" value="NZ_JACHHN010000001.1"/>
</dbReference>
<comment type="caution">
    <text evidence="2">The sequence shown here is derived from an EMBL/GenBank/DDBJ whole genome shotgun (WGS) entry which is preliminary data.</text>
</comment>
<gene>
    <name evidence="2" type="ORF">HNQ50_000495</name>
</gene>
<dbReference type="SUPFAM" id="SSF53474">
    <property type="entry name" value="alpha/beta-Hydrolases"/>
    <property type="match status" value="1"/>
</dbReference>
<dbReference type="GO" id="GO:0016787">
    <property type="term" value="F:hydrolase activity"/>
    <property type="evidence" value="ECO:0007669"/>
    <property type="project" value="UniProtKB-KW"/>
</dbReference>
<feature type="domain" description="Serine aminopeptidase S33" evidence="1">
    <location>
        <begin position="26"/>
        <end position="257"/>
    </location>
</feature>
<dbReference type="InterPro" id="IPR051044">
    <property type="entry name" value="MAG_DAG_Lipase"/>
</dbReference>
<proteinExistence type="predicted"/>
<organism evidence="2 3">
    <name type="scientific">Silvimonas terrae</name>
    <dbReference type="NCBI Taxonomy" id="300266"/>
    <lineage>
        <taxon>Bacteria</taxon>
        <taxon>Pseudomonadati</taxon>
        <taxon>Pseudomonadota</taxon>
        <taxon>Betaproteobacteria</taxon>
        <taxon>Neisseriales</taxon>
        <taxon>Chitinibacteraceae</taxon>
        <taxon>Silvimonas</taxon>
    </lineage>
</organism>
<evidence type="ECO:0000259" key="1">
    <source>
        <dbReference type="Pfam" id="PF12146"/>
    </source>
</evidence>
<dbReference type="PANTHER" id="PTHR11614">
    <property type="entry name" value="PHOSPHOLIPASE-RELATED"/>
    <property type="match status" value="1"/>
</dbReference>
<reference evidence="2 3" key="1">
    <citation type="submission" date="2020-08" db="EMBL/GenBank/DDBJ databases">
        <title>Genomic Encyclopedia of Type Strains, Phase IV (KMG-IV): sequencing the most valuable type-strain genomes for metagenomic binning, comparative biology and taxonomic classification.</title>
        <authorList>
            <person name="Goeker M."/>
        </authorList>
    </citation>
    <scope>NUCLEOTIDE SEQUENCE [LARGE SCALE GENOMIC DNA]</scope>
    <source>
        <strain evidence="2 3">DSM 18233</strain>
    </source>
</reference>
<evidence type="ECO:0000313" key="2">
    <source>
        <dbReference type="EMBL" id="MBB5189785.1"/>
    </source>
</evidence>
<protein>
    <submittedName>
        <fullName evidence="2">Alpha-beta hydrolase superfamily lysophospholipase</fullName>
    </submittedName>
</protein>
<dbReference type="InterPro" id="IPR029058">
    <property type="entry name" value="AB_hydrolase_fold"/>
</dbReference>
<keyword evidence="2" id="KW-0378">Hydrolase</keyword>
<accession>A0A840R8X2</accession>
<keyword evidence="3" id="KW-1185">Reference proteome</keyword>
<name>A0A840R8X2_9NEIS</name>
<dbReference type="Pfam" id="PF12146">
    <property type="entry name" value="Hydrolase_4"/>
    <property type="match status" value="1"/>
</dbReference>
<evidence type="ECO:0000313" key="3">
    <source>
        <dbReference type="Proteomes" id="UP000543030"/>
    </source>
</evidence>